<dbReference type="EMBL" id="BAABKG010000006">
    <property type="protein sequence ID" value="GAA5155602.1"/>
    <property type="molecule type" value="Genomic_DNA"/>
</dbReference>
<keyword evidence="1" id="KW-0812">Transmembrane</keyword>
<evidence type="ECO:0000313" key="2">
    <source>
        <dbReference type="EMBL" id="GAA5155602.1"/>
    </source>
</evidence>
<evidence type="ECO:0000313" key="3">
    <source>
        <dbReference type="Proteomes" id="UP001500221"/>
    </source>
</evidence>
<evidence type="ECO:0000256" key="1">
    <source>
        <dbReference type="SAM" id="Phobius"/>
    </source>
</evidence>
<feature type="transmembrane region" description="Helical" evidence="1">
    <location>
        <begin position="246"/>
        <end position="268"/>
    </location>
</feature>
<dbReference type="RefSeq" id="WP_345463371.1">
    <property type="nucleotide sequence ID" value="NZ_BAABKG010000006.1"/>
</dbReference>
<protein>
    <submittedName>
        <fullName evidence="2">ABC transporter permease</fullName>
    </submittedName>
</protein>
<reference evidence="3" key="1">
    <citation type="journal article" date="2019" name="Int. J. Syst. Evol. Microbiol.">
        <title>The Global Catalogue of Microorganisms (GCM) 10K type strain sequencing project: providing services to taxonomists for standard genome sequencing and annotation.</title>
        <authorList>
            <consortium name="The Broad Institute Genomics Platform"/>
            <consortium name="The Broad Institute Genome Sequencing Center for Infectious Disease"/>
            <person name="Wu L."/>
            <person name="Ma J."/>
        </authorList>
    </citation>
    <scope>NUCLEOTIDE SEQUENCE [LARGE SCALE GENOMIC DNA]</scope>
    <source>
        <strain evidence="3">JCM 18459</strain>
    </source>
</reference>
<proteinExistence type="predicted"/>
<feature type="transmembrane region" description="Helical" evidence="1">
    <location>
        <begin position="164"/>
        <end position="189"/>
    </location>
</feature>
<feature type="transmembrane region" description="Helical" evidence="1">
    <location>
        <begin position="196"/>
        <end position="217"/>
    </location>
</feature>
<gene>
    <name evidence="2" type="ORF">GCM10023340_41310</name>
</gene>
<feature type="transmembrane region" description="Helical" evidence="1">
    <location>
        <begin position="42"/>
        <end position="66"/>
    </location>
</feature>
<dbReference type="Proteomes" id="UP001500221">
    <property type="component" value="Unassembled WGS sequence"/>
</dbReference>
<feature type="transmembrane region" description="Helical" evidence="1">
    <location>
        <begin position="120"/>
        <end position="144"/>
    </location>
</feature>
<sequence>MTATLAPEQTHADGVPDLPRVGFGAALHAEWIKLRTVRSTGWTLAAFVLLGAGLTVLICALNAEWLASGDADESPGSFITWGMLLAPVCAVVLGALVVTSEYATGMVRSTFAAVPRRGTVMAAKAVLVTGLLLVVGTVTALLGYLGGNWFLDREGIGMALEGDVLRAIVGSGLYVAGIGLLTAAVGFVVRHTAGTISLVLAVLLVVGNMVMLVPGTVGEWLEKLMPGNAGGAIASPVPFNPNLLDAWNGFGVFALEVAAVCLLAWTTVRRRDA</sequence>
<name>A0ABP9Q193_9ACTN</name>
<keyword evidence="3" id="KW-1185">Reference proteome</keyword>
<keyword evidence="1" id="KW-0472">Membrane</keyword>
<accession>A0ABP9Q193</accession>
<keyword evidence="1" id="KW-1133">Transmembrane helix</keyword>
<organism evidence="2 3">
    <name type="scientific">Nocardioides marinquilinus</name>
    <dbReference type="NCBI Taxonomy" id="1210400"/>
    <lineage>
        <taxon>Bacteria</taxon>
        <taxon>Bacillati</taxon>
        <taxon>Actinomycetota</taxon>
        <taxon>Actinomycetes</taxon>
        <taxon>Propionibacteriales</taxon>
        <taxon>Nocardioidaceae</taxon>
        <taxon>Nocardioides</taxon>
    </lineage>
</organism>
<feature type="transmembrane region" description="Helical" evidence="1">
    <location>
        <begin position="78"/>
        <end position="99"/>
    </location>
</feature>
<comment type="caution">
    <text evidence="2">The sequence shown here is derived from an EMBL/GenBank/DDBJ whole genome shotgun (WGS) entry which is preliminary data.</text>
</comment>